<evidence type="ECO:0000313" key="1">
    <source>
        <dbReference type="EMBL" id="KAK4096309.1"/>
    </source>
</evidence>
<dbReference type="Proteomes" id="UP001305647">
    <property type="component" value="Unassembled WGS sequence"/>
</dbReference>
<name>A0AAN6PQV7_9PEZI</name>
<reference evidence="1" key="1">
    <citation type="journal article" date="2023" name="Mol. Phylogenet. Evol.">
        <title>Genome-scale phylogeny and comparative genomics of the fungal order Sordariales.</title>
        <authorList>
            <person name="Hensen N."/>
            <person name="Bonometti L."/>
            <person name="Westerberg I."/>
            <person name="Brannstrom I.O."/>
            <person name="Guillou S."/>
            <person name="Cros-Aarteil S."/>
            <person name="Calhoun S."/>
            <person name="Haridas S."/>
            <person name="Kuo A."/>
            <person name="Mondo S."/>
            <person name="Pangilinan J."/>
            <person name="Riley R."/>
            <person name="LaButti K."/>
            <person name="Andreopoulos B."/>
            <person name="Lipzen A."/>
            <person name="Chen C."/>
            <person name="Yan M."/>
            <person name="Daum C."/>
            <person name="Ng V."/>
            <person name="Clum A."/>
            <person name="Steindorff A."/>
            <person name="Ohm R.A."/>
            <person name="Martin F."/>
            <person name="Silar P."/>
            <person name="Natvig D.O."/>
            <person name="Lalanne C."/>
            <person name="Gautier V."/>
            <person name="Ament-Velasquez S.L."/>
            <person name="Kruys A."/>
            <person name="Hutchinson M.I."/>
            <person name="Powell A.J."/>
            <person name="Barry K."/>
            <person name="Miller A.N."/>
            <person name="Grigoriev I.V."/>
            <person name="Debuchy R."/>
            <person name="Gladieux P."/>
            <person name="Hiltunen Thoren M."/>
            <person name="Johannesson H."/>
        </authorList>
    </citation>
    <scope>NUCLEOTIDE SEQUENCE</scope>
    <source>
        <strain evidence="1">CBS 757.83</strain>
    </source>
</reference>
<dbReference type="EMBL" id="MU863722">
    <property type="protein sequence ID" value="KAK4096309.1"/>
    <property type="molecule type" value="Genomic_DNA"/>
</dbReference>
<protein>
    <submittedName>
        <fullName evidence="1">Uncharacterized protein</fullName>
    </submittedName>
</protein>
<dbReference type="AlphaFoldDB" id="A0AAN6PQV7"/>
<gene>
    <name evidence="1" type="ORF">N658DRAFT_365284</name>
</gene>
<reference evidence="1" key="2">
    <citation type="submission" date="2023-05" db="EMBL/GenBank/DDBJ databases">
        <authorList>
            <consortium name="Lawrence Berkeley National Laboratory"/>
            <person name="Steindorff A."/>
            <person name="Hensen N."/>
            <person name="Bonometti L."/>
            <person name="Westerberg I."/>
            <person name="Brannstrom I.O."/>
            <person name="Guillou S."/>
            <person name="Cros-Aarteil S."/>
            <person name="Calhoun S."/>
            <person name="Haridas S."/>
            <person name="Kuo A."/>
            <person name="Mondo S."/>
            <person name="Pangilinan J."/>
            <person name="Riley R."/>
            <person name="Labutti K."/>
            <person name="Andreopoulos B."/>
            <person name="Lipzen A."/>
            <person name="Chen C."/>
            <person name="Yanf M."/>
            <person name="Daum C."/>
            <person name="Ng V."/>
            <person name="Clum A."/>
            <person name="Ohm R."/>
            <person name="Martin F."/>
            <person name="Silar P."/>
            <person name="Natvig D."/>
            <person name="Lalanne C."/>
            <person name="Gautier V."/>
            <person name="Ament-Velasquez S.L."/>
            <person name="Kruys A."/>
            <person name="Hutchinson M.I."/>
            <person name="Powell A.J."/>
            <person name="Barry K."/>
            <person name="Miller A.N."/>
            <person name="Grigoriev I.V."/>
            <person name="Debuchy R."/>
            <person name="Gladieux P."/>
            <person name="Thoren M.H."/>
            <person name="Johannesson H."/>
        </authorList>
    </citation>
    <scope>NUCLEOTIDE SEQUENCE</scope>
    <source>
        <strain evidence="1">CBS 757.83</strain>
    </source>
</reference>
<keyword evidence="2" id="KW-1185">Reference proteome</keyword>
<comment type="caution">
    <text evidence="1">The sequence shown here is derived from an EMBL/GenBank/DDBJ whole genome shotgun (WGS) entry which is preliminary data.</text>
</comment>
<sequence>MKMKYTKLSRLTDVIYHTFPKQKPASKLKPETLSTQCSHTLPKHHHHCNAIRQPNKPFL</sequence>
<organism evidence="1 2">
    <name type="scientific">Parathielavia hyrcaniae</name>
    <dbReference type="NCBI Taxonomy" id="113614"/>
    <lineage>
        <taxon>Eukaryota</taxon>
        <taxon>Fungi</taxon>
        <taxon>Dikarya</taxon>
        <taxon>Ascomycota</taxon>
        <taxon>Pezizomycotina</taxon>
        <taxon>Sordariomycetes</taxon>
        <taxon>Sordariomycetidae</taxon>
        <taxon>Sordariales</taxon>
        <taxon>Chaetomiaceae</taxon>
        <taxon>Parathielavia</taxon>
    </lineage>
</organism>
<proteinExistence type="predicted"/>
<accession>A0AAN6PQV7</accession>
<evidence type="ECO:0000313" key="2">
    <source>
        <dbReference type="Proteomes" id="UP001305647"/>
    </source>
</evidence>